<proteinExistence type="inferred from homology"/>
<dbReference type="GO" id="GO:0006457">
    <property type="term" value="P:protein folding"/>
    <property type="evidence" value="ECO:0007669"/>
    <property type="project" value="InterPro"/>
</dbReference>
<dbReference type="PROSITE" id="PS00170">
    <property type="entry name" value="CSA_PPIASE_1"/>
    <property type="match status" value="1"/>
</dbReference>
<evidence type="ECO:0000256" key="8">
    <source>
        <dbReference type="RuleBase" id="RU363019"/>
    </source>
</evidence>
<accession>A0A1M6FIV3</accession>
<dbReference type="SUPFAM" id="SSF50891">
    <property type="entry name" value="Cyclophilin-like"/>
    <property type="match status" value="1"/>
</dbReference>
<keyword evidence="8" id="KW-0732">Signal</keyword>
<dbReference type="GO" id="GO:0003755">
    <property type="term" value="F:peptidyl-prolyl cis-trans isomerase activity"/>
    <property type="evidence" value="ECO:0007669"/>
    <property type="project" value="UniProtKB-UniRule"/>
</dbReference>
<dbReference type="STRING" id="758803.SAMN05421803_10345"/>
<keyword evidence="6 8" id="KW-0697">Rotamase</keyword>
<evidence type="ECO:0000313" key="11">
    <source>
        <dbReference type="EMBL" id="SHI97640.1"/>
    </source>
</evidence>
<feature type="domain" description="PPIase cyclophilin-type" evidence="10">
    <location>
        <begin position="54"/>
        <end position="211"/>
    </location>
</feature>
<evidence type="ECO:0000256" key="7">
    <source>
        <dbReference type="ARBA" id="ARBA00023235"/>
    </source>
</evidence>
<feature type="compositionally biased region" description="Low complexity" evidence="9">
    <location>
        <begin position="23"/>
        <end position="40"/>
    </location>
</feature>
<dbReference type="InterPro" id="IPR002130">
    <property type="entry name" value="Cyclophilin-type_PPIase_dom"/>
</dbReference>
<feature type="region of interest" description="Disordered" evidence="9">
    <location>
        <begin position="23"/>
        <end position="44"/>
    </location>
</feature>
<dbReference type="CDD" id="cd00317">
    <property type="entry name" value="cyclophilin"/>
    <property type="match status" value="1"/>
</dbReference>
<dbReference type="AlphaFoldDB" id="A0A1M6FIV3"/>
<keyword evidence="5" id="KW-0963">Cytoplasm</keyword>
<comment type="function">
    <text evidence="2 8">PPIases accelerate the folding of proteins. It catalyzes the cis-trans isomerization of proline imidic peptide bonds in oligopeptides.</text>
</comment>
<evidence type="ECO:0000256" key="3">
    <source>
        <dbReference type="ARBA" id="ARBA00004496"/>
    </source>
</evidence>
<dbReference type="FunFam" id="2.40.100.10:FF:000028">
    <property type="entry name" value="Peptidyl-prolyl cis-trans isomerase"/>
    <property type="match status" value="1"/>
</dbReference>
<dbReference type="PRINTS" id="PR00153">
    <property type="entry name" value="CSAPPISMRASE"/>
</dbReference>
<evidence type="ECO:0000256" key="5">
    <source>
        <dbReference type="ARBA" id="ARBA00022490"/>
    </source>
</evidence>
<reference evidence="11 12" key="1">
    <citation type="submission" date="2016-11" db="EMBL/GenBank/DDBJ databases">
        <authorList>
            <person name="Jaros S."/>
            <person name="Januszkiewicz K."/>
            <person name="Wedrychowicz H."/>
        </authorList>
    </citation>
    <scope>NUCLEOTIDE SEQUENCE [LARGE SCALE GENOMIC DNA]</scope>
    <source>
        <strain evidence="11 12">CGMCC 4.5723</strain>
    </source>
</reference>
<sequence>MRLTTLPAALLAGALLTATAACGGGDPEPASPSSPTSSEVPDVDVSDVTGATLHTSHGDIEVDLLPDIAPVTVANFVGLAEGEGVANPVTGEERFYDGTVFHRVIPDFMIQGGDPEGAGSGGPGYQFQDEVGTGETFDEPGVLAMANSGPATNGSQFFVTVAPTPHLQDKHTIFGHVADDASLEVAVEISQVATEGADRPAEDVVIESVTVHRGE</sequence>
<feature type="signal peptide" evidence="8">
    <location>
        <begin position="1"/>
        <end position="20"/>
    </location>
</feature>
<dbReference type="EMBL" id="FQZK01000003">
    <property type="protein sequence ID" value="SHI97640.1"/>
    <property type="molecule type" value="Genomic_DNA"/>
</dbReference>
<dbReference type="PROSITE" id="PS50072">
    <property type="entry name" value="CSA_PPIASE_2"/>
    <property type="match status" value="1"/>
</dbReference>
<dbReference type="InterPro" id="IPR020892">
    <property type="entry name" value="Cyclophilin-type_PPIase_CS"/>
</dbReference>
<protein>
    <recommendedName>
        <fullName evidence="8">Peptidyl-prolyl cis-trans isomerase</fullName>
        <shortName evidence="8">PPIase</shortName>
        <ecNumber evidence="8">5.2.1.8</ecNumber>
    </recommendedName>
</protein>
<dbReference type="PANTHER" id="PTHR45625:SF4">
    <property type="entry name" value="PEPTIDYLPROLYL ISOMERASE DOMAIN AND WD REPEAT-CONTAINING PROTEIN 1"/>
    <property type="match status" value="1"/>
</dbReference>
<dbReference type="PROSITE" id="PS51257">
    <property type="entry name" value="PROKAR_LIPOPROTEIN"/>
    <property type="match status" value="1"/>
</dbReference>
<comment type="catalytic activity">
    <reaction evidence="1 8">
        <text>[protein]-peptidylproline (omega=180) = [protein]-peptidylproline (omega=0)</text>
        <dbReference type="Rhea" id="RHEA:16237"/>
        <dbReference type="Rhea" id="RHEA-COMP:10747"/>
        <dbReference type="Rhea" id="RHEA-COMP:10748"/>
        <dbReference type="ChEBI" id="CHEBI:83833"/>
        <dbReference type="ChEBI" id="CHEBI:83834"/>
        <dbReference type="EC" id="5.2.1.8"/>
    </reaction>
</comment>
<evidence type="ECO:0000256" key="1">
    <source>
        <dbReference type="ARBA" id="ARBA00000971"/>
    </source>
</evidence>
<gene>
    <name evidence="11" type="ORF">SAMN05421803_10345</name>
</gene>
<evidence type="ECO:0000256" key="6">
    <source>
        <dbReference type="ARBA" id="ARBA00023110"/>
    </source>
</evidence>
<comment type="subcellular location">
    <subcellularLocation>
        <location evidence="3">Cytoplasm</location>
    </subcellularLocation>
</comment>
<evidence type="ECO:0000256" key="4">
    <source>
        <dbReference type="ARBA" id="ARBA00007365"/>
    </source>
</evidence>
<dbReference type="EC" id="5.2.1.8" evidence="8"/>
<dbReference type="Gene3D" id="2.40.100.10">
    <property type="entry name" value="Cyclophilin-like"/>
    <property type="match status" value="1"/>
</dbReference>
<dbReference type="Proteomes" id="UP000184452">
    <property type="component" value="Unassembled WGS sequence"/>
</dbReference>
<dbReference type="OrthoDB" id="9807797at2"/>
<dbReference type="InterPro" id="IPR044666">
    <property type="entry name" value="Cyclophilin_A-like"/>
</dbReference>
<evidence type="ECO:0000313" key="12">
    <source>
        <dbReference type="Proteomes" id="UP000184452"/>
    </source>
</evidence>
<name>A0A1M6FIV3_9ACTN</name>
<dbReference type="RefSeq" id="WP_073376603.1">
    <property type="nucleotide sequence ID" value="NZ_FQZK01000003.1"/>
</dbReference>
<organism evidence="11 12">
    <name type="scientific">Nocardiopsis flavescens</name>
    <dbReference type="NCBI Taxonomy" id="758803"/>
    <lineage>
        <taxon>Bacteria</taxon>
        <taxon>Bacillati</taxon>
        <taxon>Actinomycetota</taxon>
        <taxon>Actinomycetes</taxon>
        <taxon>Streptosporangiales</taxon>
        <taxon>Nocardiopsidaceae</taxon>
        <taxon>Nocardiopsis</taxon>
    </lineage>
</organism>
<evidence type="ECO:0000256" key="2">
    <source>
        <dbReference type="ARBA" id="ARBA00002388"/>
    </source>
</evidence>
<keyword evidence="12" id="KW-1185">Reference proteome</keyword>
<feature type="chain" id="PRO_5011815741" description="Peptidyl-prolyl cis-trans isomerase" evidence="8">
    <location>
        <begin position="21"/>
        <end position="215"/>
    </location>
</feature>
<dbReference type="GO" id="GO:0005737">
    <property type="term" value="C:cytoplasm"/>
    <property type="evidence" value="ECO:0007669"/>
    <property type="project" value="UniProtKB-SubCell"/>
</dbReference>
<comment type="similarity">
    <text evidence="4 8">Belongs to the cyclophilin-type PPIase family.</text>
</comment>
<evidence type="ECO:0000256" key="9">
    <source>
        <dbReference type="SAM" id="MobiDB-lite"/>
    </source>
</evidence>
<keyword evidence="7 8" id="KW-0413">Isomerase</keyword>
<evidence type="ECO:0000259" key="10">
    <source>
        <dbReference type="PROSITE" id="PS50072"/>
    </source>
</evidence>
<dbReference type="InterPro" id="IPR029000">
    <property type="entry name" value="Cyclophilin-like_dom_sf"/>
</dbReference>
<dbReference type="Pfam" id="PF00160">
    <property type="entry name" value="Pro_isomerase"/>
    <property type="match status" value="1"/>
</dbReference>
<dbReference type="PANTHER" id="PTHR45625">
    <property type="entry name" value="PEPTIDYL-PROLYL CIS-TRANS ISOMERASE-RELATED"/>
    <property type="match status" value="1"/>
</dbReference>